<dbReference type="PANTHER" id="PTHR30535:SF34">
    <property type="entry name" value="MOLYBDATE-BINDING PROTEIN MOLA"/>
    <property type="match status" value="1"/>
</dbReference>
<dbReference type="InterPro" id="IPR002491">
    <property type="entry name" value="ABC_transptr_periplasmic_BD"/>
</dbReference>
<dbReference type="SUPFAM" id="SSF53807">
    <property type="entry name" value="Helical backbone' metal receptor"/>
    <property type="match status" value="1"/>
</dbReference>
<organism evidence="4 5">
    <name type="scientific">Melghirimyces algeriensis</name>
    <dbReference type="NCBI Taxonomy" id="910412"/>
    <lineage>
        <taxon>Bacteria</taxon>
        <taxon>Bacillati</taxon>
        <taxon>Bacillota</taxon>
        <taxon>Bacilli</taxon>
        <taxon>Bacillales</taxon>
        <taxon>Thermoactinomycetaceae</taxon>
        <taxon>Melghirimyces</taxon>
    </lineage>
</organism>
<evidence type="ECO:0000313" key="4">
    <source>
        <dbReference type="EMBL" id="SMO82607.1"/>
    </source>
</evidence>
<sequence length="268" mass="30568">MQRIASICPSNTEILWSLGLGNQIVGVDNYSDWPPALDHLPRLGPDLKIDMDKLKALQPDWVLASLSVPGMEKNIEALEKTGIPFIVLEAGRLEDIPSDFIKVAQFAGIEQRGRQMADQFKEKLESIHKNVPHHSAAPRLYWEWWPKPVFTPGRENWLTDLSQIVGGKNIFGDEKGQTVKTDWKSVADRHPDLTLIVWTGVPKEKIRKEKITGRPPWQGLPFAEEHRVHILEEGWYCRPSPRILTGVEHLAHVLYPDRFQPPNPEQPI</sequence>
<dbReference type="Gene3D" id="3.40.50.1980">
    <property type="entry name" value="Nitrogenase molybdenum iron protein domain"/>
    <property type="match status" value="2"/>
</dbReference>
<reference evidence="4 5" key="1">
    <citation type="submission" date="2017-05" db="EMBL/GenBank/DDBJ databases">
        <authorList>
            <person name="Varghese N."/>
            <person name="Submissions S."/>
        </authorList>
    </citation>
    <scope>NUCLEOTIDE SEQUENCE [LARGE SCALE GENOMIC DNA]</scope>
    <source>
        <strain evidence="4 5">DSM 45474</strain>
    </source>
</reference>
<dbReference type="RefSeq" id="WP_142506165.1">
    <property type="nucleotide sequence ID" value="NZ_FXTI01000009.1"/>
</dbReference>
<dbReference type="Proteomes" id="UP000315636">
    <property type="component" value="Unassembled WGS sequence"/>
</dbReference>
<dbReference type="InterPro" id="IPR050902">
    <property type="entry name" value="ABC_Transporter_SBP"/>
</dbReference>
<gene>
    <name evidence="4" type="ORF">SAMN06264849_10915</name>
</gene>
<dbReference type="EMBL" id="FXTI01000009">
    <property type="protein sequence ID" value="SMO82607.1"/>
    <property type="molecule type" value="Genomic_DNA"/>
</dbReference>
<dbReference type="OrthoDB" id="9787772at2"/>
<proteinExistence type="inferred from homology"/>
<dbReference type="PANTHER" id="PTHR30535">
    <property type="entry name" value="VITAMIN B12-BINDING PROTEIN"/>
    <property type="match status" value="1"/>
</dbReference>
<dbReference type="CDD" id="cd01144">
    <property type="entry name" value="BtuF"/>
    <property type="match status" value="1"/>
</dbReference>
<evidence type="ECO:0000256" key="2">
    <source>
        <dbReference type="ARBA" id="ARBA00022729"/>
    </source>
</evidence>
<dbReference type="PROSITE" id="PS50983">
    <property type="entry name" value="FE_B12_PBP"/>
    <property type="match status" value="1"/>
</dbReference>
<dbReference type="InterPro" id="IPR054828">
    <property type="entry name" value="Vit_B12_bind_prot"/>
</dbReference>
<evidence type="ECO:0000256" key="1">
    <source>
        <dbReference type="ARBA" id="ARBA00008814"/>
    </source>
</evidence>
<name>A0A521EFA7_9BACL</name>
<evidence type="ECO:0000313" key="5">
    <source>
        <dbReference type="Proteomes" id="UP000315636"/>
    </source>
</evidence>
<accession>A0A521EFA7</accession>
<feature type="domain" description="Fe/B12 periplasmic-binding" evidence="3">
    <location>
        <begin position="3"/>
        <end position="258"/>
    </location>
</feature>
<protein>
    <submittedName>
        <fullName evidence="4">Iron complex transport system substrate-binding protein</fullName>
    </submittedName>
</protein>
<keyword evidence="2" id="KW-0732">Signal</keyword>
<dbReference type="Pfam" id="PF01497">
    <property type="entry name" value="Peripla_BP_2"/>
    <property type="match status" value="1"/>
</dbReference>
<evidence type="ECO:0000259" key="3">
    <source>
        <dbReference type="PROSITE" id="PS50983"/>
    </source>
</evidence>
<comment type="similarity">
    <text evidence="1">Belongs to the bacterial solute-binding protein 8 family.</text>
</comment>
<dbReference type="AlphaFoldDB" id="A0A521EFA7"/>
<keyword evidence="5" id="KW-1185">Reference proteome</keyword>
<dbReference type="NCBIfam" id="NF038402">
    <property type="entry name" value="TroA_like"/>
    <property type="match status" value="1"/>
</dbReference>